<sequence length="148" mass="17133">MSSTDYSTAGRSRGHCFNGHMGACGGGYWSGANIVAMVLGFILFPPLGFVVLLWTILGHPIQELPGWVRDKWNQLFRKNKAGTYEESENIVFNEFQQTQYDRIREIKEEIKKRAEAFRSFRFDAKRRKDQEEFDEFMASKPSNGREEP</sequence>
<dbReference type="Proteomes" id="UP000770889">
    <property type="component" value="Unassembled WGS sequence"/>
</dbReference>
<dbReference type="AlphaFoldDB" id="A0A944M8H7"/>
<keyword evidence="2" id="KW-0812">Transmembrane</keyword>
<protein>
    <submittedName>
        <fullName evidence="3">DUF2852 domain-containing protein</fullName>
    </submittedName>
</protein>
<feature type="transmembrane region" description="Helical" evidence="2">
    <location>
        <begin position="34"/>
        <end position="57"/>
    </location>
</feature>
<dbReference type="Pfam" id="PF11014">
    <property type="entry name" value="DUF2852"/>
    <property type="match status" value="1"/>
</dbReference>
<reference evidence="3 4" key="1">
    <citation type="submission" date="2021-05" db="EMBL/GenBank/DDBJ databases">
        <title>Genetic and Functional Diversity in Clade A Lucinid endosymbionts from the Bahamas.</title>
        <authorList>
            <person name="Giani N.M."/>
            <person name="Engel A.S."/>
            <person name="Campbell B.J."/>
        </authorList>
    </citation>
    <scope>NUCLEOTIDE SEQUENCE [LARGE SCALE GENOMIC DNA]</scope>
    <source>
        <strain evidence="3">LUC16012Gg_MoonRockCtena</strain>
    </source>
</reference>
<evidence type="ECO:0000256" key="2">
    <source>
        <dbReference type="SAM" id="Phobius"/>
    </source>
</evidence>
<keyword evidence="2" id="KW-0472">Membrane</keyword>
<comment type="caution">
    <text evidence="3">The sequence shown here is derived from an EMBL/GenBank/DDBJ whole genome shotgun (WGS) entry which is preliminary data.</text>
</comment>
<keyword evidence="2" id="KW-1133">Transmembrane helix</keyword>
<gene>
    <name evidence="3" type="ORF">KME65_09740</name>
</gene>
<organism evidence="3 4">
    <name type="scientific">Candidatus Thiodiazotropha taylori</name>
    <dbReference type="NCBI Taxonomy" id="2792791"/>
    <lineage>
        <taxon>Bacteria</taxon>
        <taxon>Pseudomonadati</taxon>
        <taxon>Pseudomonadota</taxon>
        <taxon>Gammaproteobacteria</taxon>
        <taxon>Chromatiales</taxon>
        <taxon>Sedimenticolaceae</taxon>
        <taxon>Candidatus Thiodiazotropha</taxon>
    </lineage>
</organism>
<name>A0A944M8H7_9GAMM</name>
<proteinExistence type="predicted"/>
<accession>A0A944M8H7</accession>
<dbReference type="InterPro" id="IPR021273">
    <property type="entry name" value="DUF2852"/>
</dbReference>
<evidence type="ECO:0000256" key="1">
    <source>
        <dbReference type="SAM" id="MobiDB-lite"/>
    </source>
</evidence>
<evidence type="ECO:0000313" key="3">
    <source>
        <dbReference type="EMBL" id="MBT2989234.1"/>
    </source>
</evidence>
<feature type="region of interest" description="Disordered" evidence="1">
    <location>
        <begin position="129"/>
        <end position="148"/>
    </location>
</feature>
<dbReference type="EMBL" id="JAHHGM010000007">
    <property type="protein sequence ID" value="MBT2989234.1"/>
    <property type="molecule type" value="Genomic_DNA"/>
</dbReference>
<evidence type="ECO:0000313" key="4">
    <source>
        <dbReference type="Proteomes" id="UP000770889"/>
    </source>
</evidence>